<evidence type="ECO:0000256" key="3">
    <source>
        <dbReference type="SAM" id="Phobius"/>
    </source>
</evidence>
<evidence type="ECO:0000256" key="2">
    <source>
        <dbReference type="ARBA" id="ARBA00023136"/>
    </source>
</evidence>
<name>A0A1I3FWH1_9ACTN</name>
<accession>A0A1I3FWH1</accession>
<protein>
    <submittedName>
        <fullName evidence="4">Mce-associated membrane protein</fullName>
    </submittedName>
</protein>
<dbReference type="PANTHER" id="PTHR37042">
    <property type="entry name" value="OUTER MEMBRANE PROTEIN RV1973"/>
    <property type="match status" value="1"/>
</dbReference>
<dbReference type="PANTHER" id="PTHR37042:SF4">
    <property type="entry name" value="OUTER MEMBRANE PROTEIN RV1973"/>
    <property type="match status" value="1"/>
</dbReference>
<gene>
    <name evidence="4" type="ORF">SAMN05216561_105187</name>
</gene>
<keyword evidence="5" id="KW-1185">Reference proteome</keyword>
<keyword evidence="3" id="KW-1133">Transmembrane helix</keyword>
<organism evidence="4 5">
    <name type="scientific">Nocardioides psychrotolerans</name>
    <dbReference type="NCBI Taxonomy" id="1005945"/>
    <lineage>
        <taxon>Bacteria</taxon>
        <taxon>Bacillati</taxon>
        <taxon>Actinomycetota</taxon>
        <taxon>Actinomycetes</taxon>
        <taxon>Propionibacteriales</taxon>
        <taxon>Nocardioidaceae</taxon>
        <taxon>Nocardioides</taxon>
    </lineage>
</organism>
<sequence>MTPAMTPAMTPESGAARFPVVLTVLVVVLLVACGVGGYAALREHDNRTAARAEQERYGEVLVAARRMAAAFVNIDYRKPEESFEAVADNATGEFLEQYQGSSESLVDLLTSNESVMTGAVRSAAVTGLDADSATVIVATNGSVSNVSSNEEQTARDFRLRLDLLLVDGEWRTNNLEFVG</sequence>
<dbReference type="GO" id="GO:0016020">
    <property type="term" value="C:membrane"/>
    <property type="evidence" value="ECO:0007669"/>
    <property type="project" value="UniProtKB-SubCell"/>
</dbReference>
<comment type="subcellular location">
    <subcellularLocation>
        <location evidence="1">Membrane</location>
    </subcellularLocation>
</comment>
<evidence type="ECO:0000313" key="5">
    <source>
        <dbReference type="Proteomes" id="UP000198649"/>
    </source>
</evidence>
<evidence type="ECO:0000256" key="1">
    <source>
        <dbReference type="ARBA" id="ARBA00004370"/>
    </source>
</evidence>
<keyword evidence="2 3" id="KW-0472">Membrane</keyword>
<dbReference type="STRING" id="1005945.SAMN05216561_105187"/>
<dbReference type="EMBL" id="FOQG01000005">
    <property type="protein sequence ID" value="SFI15534.1"/>
    <property type="molecule type" value="Genomic_DNA"/>
</dbReference>
<dbReference type="Proteomes" id="UP000198649">
    <property type="component" value="Unassembled WGS sequence"/>
</dbReference>
<keyword evidence="3" id="KW-0812">Transmembrane</keyword>
<feature type="transmembrane region" description="Helical" evidence="3">
    <location>
        <begin position="20"/>
        <end position="41"/>
    </location>
</feature>
<dbReference type="AlphaFoldDB" id="A0A1I3FWH1"/>
<evidence type="ECO:0000313" key="4">
    <source>
        <dbReference type="EMBL" id="SFI15534.1"/>
    </source>
</evidence>
<proteinExistence type="predicted"/>
<reference evidence="4 5" key="1">
    <citation type="submission" date="2016-10" db="EMBL/GenBank/DDBJ databases">
        <authorList>
            <person name="de Groot N.N."/>
        </authorList>
    </citation>
    <scope>NUCLEOTIDE SEQUENCE [LARGE SCALE GENOMIC DNA]</scope>
    <source>
        <strain evidence="4 5">CGMCC 1.11156</strain>
    </source>
</reference>